<evidence type="ECO:0000313" key="2">
    <source>
        <dbReference type="EMBL" id="OGL82723.1"/>
    </source>
</evidence>
<dbReference type="AlphaFoldDB" id="A0A1F7UWP8"/>
<dbReference type="GO" id="GO:0016772">
    <property type="term" value="F:transferase activity, transferring phosphorus-containing groups"/>
    <property type="evidence" value="ECO:0007669"/>
    <property type="project" value="InterPro"/>
</dbReference>
<dbReference type="InterPro" id="IPR018274">
    <property type="entry name" value="PEP_util_AS"/>
</dbReference>
<dbReference type="Proteomes" id="UP000176846">
    <property type="component" value="Unassembled WGS sequence"/>
</dbReference>
<proteinExistence type="predicted"/>
<protein>
    <recommendedName>
        <fullName evidence="1">PEP-utilising enzyme mobile domain-containing protein</fullName>
    </recommendedName>
</protein>
<evidence type="ECO:0000259" key="1">
    <source>
        <dbReference type="Pfam" id="PF00391"/>
    </source>
</evidence>
<reference evidence="2 3" key="1">
    <citation type="journal article" date="2016" name="Nat. Commun.">
        <title>Thousands of microbial genomes shed light on interconnected biogeochemical processes in an aquifer system.</title>
        <authorList>
            <person name="Anantharaman K."/>
            <person name="Brown C.T."/>
            <person name="Hug L.A."/>
            <person name="Sharon I."/>
            <person name="Castelle C.J."/>
            <person name="Probst A.J."/>
            <person name="Thomas B.C."/>
            <person name="Singh A."/>
            <person name="Wilkins M.J."/>
            <person name="Karaoz U."/>
            <person name="Brodie E.L."/>
            <person name="Williams K.H."/>
            <person name="Hubbard S.S."/>
            <person name="Banfield J.F."/>
        </authorList>
    </citation>
    <scope>NUCLEOTIDE SEQUENCE [LARGE SCALE GENOMIC DNA]</scope>
</reference>
<dbReference type="EMBL" id="MGEK01000011">
    <property type="protein sequence ID" value="OGL82723.1"/>
    <property type="molecule type" value="Genomic_DNA"/>
</dbReference>
<gene>
    <name evidence="2" type="ORF">A2936_04010</name>
</gene>
<dbReference type="PROSITE" id="PS00370">
    <property type="entry name" value="PEP_ENZYMES_PHOS_SITE"/>
    <property type="match status" value="1"/>
</dbReference>
<name>A0A1F7UWP8_9BACT</name>
<dbReference type="Gene3D" id="3.50.30.10">
    <property type="entry name" value="Phosphohistidine domain"/>
    <property type="match status" value="1"/>
</dbReference>
<sequence length="468" mass="54285">MAKHKLVLIGERPLYFFQTYYATIGWKRNKFPSDLVWLTRNSDSKFYYEEKDITAQGRLWEYTLKHPDFLNSIKRNFEQKRNDLIAFFDGFSDRKTTDEDLFRAYKLYIEFYKNYQGEGNAYARLIDRYGMQILRHELQKQKVNDIGSAITALTSSSEESYLAKEERTFWEGILKAKKGGLAKFLRRHLHDYAWVGRSYMEEPALTMSDFKKRLARTTQAEQKNKLIHLANILKHNEHLRKQLLKKYKPNKKTTSCANILRESATLKDFIRGVLGEVYYHSDKIFDELEKRSGLHRSQIKSLTVEEFKDIFLNKKKVNLKLIEKRLRGDYVVCLSGSTIKVLYGKEAKKFENQFLINRSSSKLKKFTGRPASSGTATGRVRVIYKWDEMKSFKKGEVLVVNNTNPAFASYLHRVAAIVAAEGGVTVHAAIVSREMKIPCVIGIKDVTRLLKNGDLVHVDANKGTIKKL</sequence>
<dbReference type="InterPro" id="IPR008279">
    <property type="entry name" value="PEP-util_enz_mobile_dom"/>
</dbReference>
<feature type="domain" description="PEP-utilising enzyme mobile" evidence="1">
    <location>
        <begin position="392"/>
        <end position="463"/>
    </location>
</feature>
<accession>A0A1F7UWP8</accession>
<evidence type="ECO:0000313" key="3">
    <source>
        <dbReference type="Proteomes" id="UP000176846"/>
    </source>
</evidence>
<dbReference type="InterPro" id="IPR051549">
    <property type="entry name" value="PEP_Utilizing_Enz"/>
</dbReference>
<dbReference type="InterPro" id="IPR036637">
    <property type="entry name" value="Phosphohistidine_dom_sf"/>
</dbReference>
<organism evidence="2 3">
    <name type="scientific">Candidatus Uhrbacteria bacterium RIFCSPLOWO2_01_FULL_47_25</name>
    <dbReference type="NCBI Taxonomy" id="1802402"/>
    <lineage>
        <taxon>Bacteria</taxon>
        <taxon>Candidatus Uhriibacteriota</taxon>
    </lineage>
</organism>
<dbReference type="PANTHER" id="PTHR43615">
    <property type="entry name" value="PHOSPHOENOLPYRUVATE SYNTHASE-RELATED"/>
    <property type="match status" value="1"/>
</dbReference>
<dbReference type="PANTHER" id="PTHR43615:SF1">
    <property type="entry name" value="PPDK_N DOMAIN-CONTAINING PROTEIN"/>
    <property type="match status" value="1"/>
</dbReference>
<dbReference type="Pfam" id="PF00391">
    <property type="entry name" value="PEP-utilizers"/>
    <property type="match status" value="1"/>
</dbReference>
<comment type="caution">
    <text evidence="2">The sequence shown here is derived from an EMBL/GenBank/DDBJ whole genome shotgun (WGS) entry which is preliminary data.</text>
</comment>
<dbReference type="SUPFAM" id="SSF52009">
    <property type="entry name" value="Phosphohistidine domain"/>
    <property type="match status" value="1"/>
</dbReference>